<evidence type="ECO:0000256" key="2">
    <source>
        <dbReference type="ARBA" id="ARBA00004651"/>
    </source>
</evidence>
<organism evidence="11 12">
    <name type="scientific">Salininema proteolyticum</name>
    <dbReference type="NCBI Taxonomy" id="1607685"/>
    <lineage>
        <taxon>Bacteria</taxon>
        <taxon>Bacillati</taxon>
        <taxon>Actinomycetota</taxon>
        <taxon>Actinomycetes</taxon>
        <taxon>Glycomycetales</taxon>
        <taxon>Glycomycetaceae</taxon>
        <taxon>Salininema</taxon>
    </lineage>
</organism>
<dbReference type="InterPro" id="IPR050980">
    <property type="entry name" value="2C_sensor_his_kinase"/>
</dbReference>
<reference evidence="12" key="1">
    <citation type="journal article" date="2019" name="Int. J. Syst. Evol. Microbiol.">
        <title>The Global Catalogue of Microorganisms (GCM) 10K type strain sequencing project: providing services to taxonomists for standard genome sequencing and annotation.</title>
        <authorList>
            <consortium name="The Broad Institute Genomics Platform"/>
            <consortium name="The Broad Institute Genome Sequencing Center for Infectious Disease"/>
            <person name="Wu L."/>
            <person name="Ma J."/>
        </authorList>
    </citation>
    <scope>NUCLEOTIDE SEQUENCE [LARGE SCALE GENOMIC DNA]</scope>
    <source>
        <strain evidence="12">IBRC-M 10908</strain>
    </source>
</reference>
<keyword evidence="8" id="KW-0902">Two-component regulatory system</keyword>
<dbReference type="InterPro" id="IPR004358">
    <property type="entry name" value="Sig_transdc_His_kin-like_C"/>
</dbReference>
<evidence type="ECO:0000256" key="1">
    <source>
        <dbReference type="ARBA" id="ARBA00000085"/>
    </source>
</evidence>
<keyword evidence="12" id="KW-1185">Reference proteome</keyword>
<dbReference type="SMART" id="SM00388">
    <property type="entry name" value="HisKA"/>
    <property type="match status" value="1"/>
</dbReference>
<dbReference type="InterPro" id="IPR005467">
    <property type="entry name" value="His_kinase_dom"/>
</dbReference>
<dbReference type="GO" id="GO:0016301">
    <property type="term" value="F:kinase activity"/>
    <property type="evidence" value="ECO:0007669"/>
    <property type="project" value="UniProtKB-KW"/>
</dbReference>
<dbReference type="Proteomes" id="UP001595823">
    <property type="component" value="Unassembled WGS sequence"/>
</dbReference>
<evidence type="ECO:0000256" key="5">
    <source>
        <dbReference type="ARBA" id="ARBA00022553"/>
    </source>
</evidence>
<dbReference type="SMART" id="SM00387">
    <property type="entry name" value="HATPase_c"/>
    <property type="match status" value="1"/>
</dbReference>
<evidence type="ECO:0000256" key="4">
    <source>
        <dbReference type="ARBA" id="ARBA00022475"/>
    </source>
</evidence>
<dbReference type="PANTHER" id="PTHR44936:SF9">
    <property type="entry name" value="SENSOR PROTEIN CREC"/>
    <property type="match status" value="1"/>
</dbReference>
<dbReference type="Gene3D" id="1.10.287.130">
    <property type="match status" value="1"/>
</dbReference>
<dbReference type="InterPro" id="IPR036097">
    <property type="entry name" value="HisK_dim/P_sf"/>
</dbReference>
<dbReference type="EMBL" id="JBHSDK010000021">
    <property type="protein sequence ID" value="MFC4336486.1"/>
    <property type="molecule type" value="Genomic_DNA"/>
</dbReference>
<name>A0ABV8U0Y3_9ACTN</name>
<evidence type="ECO:0000313" key="12">
    <source>
        <dbReference type="Proteomes" id="UP001595823"/>
    </source>
</evidence>
<evidence type="ECO:0000256" key="6">
    <source>
        <dbReference type="ARBA" id="ARBA00022679"/>
    </source>
</evidence>
<comment type="subcellular location">
    <subcellularLocation>
        <location evidence="2">Cell membrane</location>
        <topology evidence="2">Multi-pass membrane protein</topology>
    </subcellularLocation>
</comment>
<evidence type="ECO:0000256" key="9">
    <source>
        <dbReference type="ARBA" id="ARBA00023026"/>
    </source>
</evidence>
<dbReference type="PROSITE" id="PS50109">
    <property type="entry name" value="HIS_KIN"/>
    <property type="match status" value="1"/>
</dbReference>
<feature type="domain" description="Histidine kinase" evidence="10">
    <location>
        <begin position="32"/>
        <end position="243"/>
    </location>
</feature>
<proteinExistence type="predicted"/>
<dbReference type="Gene3D" id="3.30.565.10">
    <property type="entry name" value="Histidine kinase-like ATPase, C-terminal domain"/>
    <property type="match status" value="1"/>
</dbReference>
<dbReference type="PANTHER" id="PTHR44936">
    <property type="entry name" value="SENSOR PROTEIN CREC"/>
    <property type="match status" value="1"/>
</dbReference>
<keyword evidence="4" id="KW-0472">Membrane</keyword>
<keyword evidence="4" id="KW-1003">Cell membrane</keyword>
<gene>
    <name evidence="11" type="ORF">ACFPET_14885</name>
</gene>
<keyword evidence="9" id="KW-0843">Virulence</keyword>
<evidence type="ECO:0000313" key="11">
    <source>
        <dbReference type="EMBL" id="MFC4336486.1"/>
    </source>
</evidence>
<dbReference type="PRINTS" id="PR00344">
    <property type="entry name" value="BCTRLSENSOR"/>
</dbReference>
<dbReference type="InterPro" id="IPR036890">
    <property type="entry name" value="HATPase_C_sf"/>
</dbReference>
<sequence length="250" mass="26210">MTVLAVLVAVAAVAGWCAALRRLKRRDAFLSHVAHELRGPVAASRILVEVAVEKHADSEEVVELGGKLLRLGDRQHGLIESLLALAYARREAPGKEAVRVDLAVRDIVADLSRRESATLLAAESVPAEVRGERRLIEVLVANVVDNAVRHGAPGGTVVVRTGCANGRVELTVENQGERLRPRDVPGFFTPFLRRGGKGVGLDGSAGLGLPIAKAIAEAHGGTVTARPREGGGLVVTVRLPGRAVLGGSAD</sequence>
<evidence type="ECO:0000256" key="8">
    <source>
        <dbReference type="ARBA" id="ARBA00023012"/>
    </source>
</evidence>
<accession>A0ABV8U0Y3</accession>
<comment type="catalytic activity">
    <reaction evidence="1">
        <text>ATP + protein L-histidine = ADP + protein N-phospho-L-histidine.</text>
        <dbReference type="EC" id="2.7.13.3"/>
    </reaction>
</comment>
<dbReference type="InterPro" id="IPR003594">
    <property type="entry name" value="HATPase_dom"/>
</dbReference>
<dbReference type="Pfam" id="PF00512">
    <property type="entry name" value="HisKA"/>
    <property type="match status" value="1"/>
</dbReference>
<keyword evidence="5" id="KW-0597">Phosphoprotein</keyword>
<dbReference type="Pfam" id="PF02518">
    <property type="entry name" value="HATPase_c"/>
    <property type="match status" value="1"/>
</dbReference>
<dbReference type="SUPFAM" id="SSF55874">
    <property type="entry name" value="ATPase domain of HSP90 chaperone/DNA topoisomerase II/histidine kinase"/>
    <property type="match status" value="1"/>
</dbReference>
<keyword evidence="6" id="KW-0808">Transferase</keyword>
<dbReference type="SUPFAM" id="SSF47384">
    <property type="entry name" value="Homodimeric domain of signal transducing histidine kinase"/>
    <property type="match status" value="1"/>
</dbReference>
<dbReference type="CDD" id="cd00075">
    <property type="entry name" value="HATPase"/>
    <property type="match status" value="1"/>
</dbReference>
<keyword evidence="7 11" id="KW-0418">Kinase</keyword>
<dbReference type="RefSeq" id="WP_380622476.1">
    <property type="nucleotide sequence ID" value="NZ_JBHSDK010000021.1"/>
</dbReference>
<dbReference type="EC" id="2.7.13.3" evidence="3"/>
<dbReference type="CDD" id="cd00082">
    <property type="entry name" value="HisKA"/>
    <property type="match status" value="1"/>
</dbReference>
<comment type="caution">
    <text evidence="11">The sequence shown here is derived from an EMBL/GenBank/DDBJ whole genome shotgun (WGS) entry which is preliminary data.</text>
</comment>
<evidence type="ECO:0000259" key="10">
    <source>
        <dbReference type="PROSITE" id="PS50109"/>
    </source>
</evidence>
<evidence type="ECO:0000256" key="3">
    <source>
        <dbReference type="ARBA" id="ARBA00012438"/>
    </source>
</evidence>
<evidence type="ECO:0000256" key="7">
    <source>
        <dbReference type="ARBA" id="ARBA00022777"/>
    </source>
</evidence>
<protein>
    <recommendedName>
        <fullName evidence="3">histidine kinase</fullName>
        <ecNumber evidence="3">2.7.13.3</ecNumber>
    </recommendedName>
</protein>
<dbReference type="InterPro" id="IPR003661">
    <property type="entry name" value="HisK_dim/P_dom"/>
</dbReference>